<dbReference type="EMBL" id="MF322752">
    <property type="protein sequence ID" value="AXC25107.1"/>
    <property type="molecule type" value="Genomic_DNA"/>
</dbReference>
<dbReference type="Pfam" id="PF00535">
    <property type="entry name" value="Glycos_transf_2"/>
    <property type="match status" value="1"/>
</dbReference>
<evidence type="ECO:0000259" key="1">
    <source>
        <dbReference type="Pfam" id="PF00535"/>
    </source>
</evidence>
<evidence type="ECO:0000313" key="2">
    <source>
        <dbReference type="EMBL" id="AXC25107.1"/>
    </source>
</evidence>
<dbReference type="Gene3D" id="3.90.550.10">
    <property type="entry name" value="Spore Coat Polysaccharide Biosynthesis Protein SpsA, Chain A"/>
    <property type="match status" value="1"/>
</dbReference>
<proteinExistence type="predicted"/>
<feature type="domain" description="Glycosyltransferase 2-like" evidence="1">
    <location>
        <begin position="5"/>
        <end position="76"/>
    </location>
</feature>
<dbReference type="PANTHER" id="PTHR43685">
    <property type="entry name" value="GLYCOSYLTRANSFERASE"/>
    <property type="match status" value="1"/>
</dbReference>
<dbReference type="InterPro" id="IPR050834">
    <property type="entry name" value="Glycosyltransf_2"/>
</dbReference>
<organism evidence="2">
    <name type="scientific">Shigella dysenteriae</name>
    <dbReference type="NCBI Taxonomy" id="622"/>
    <lineage>
        <taxon>Bacteria</taxon>
        <taxon>Pseudomonadati</taxon>
        <taxon>Pseudomonadota</taxon>
        <taxon>Gammaproteobacteria</taxon>
        <taxon>Enterobacterales</taxon>
        <taxon>Enterobacteriaceae</taxon>
        <taxon>Shigella</taxon>
    </lineage>
</organism>
<dbReference type="CDD" id="cd00761">
    <property type="entry name" value="Glyco_tranf_GTA_type"/>
    <property type="match status" value="1"/>
</dbReference>
<accession>A0A510B7C5</accession>
<dbReference type="SUPFAM" id="SSF53448">
    <property type="entry name" value="Nucleotide-diphospho-sugar transferases"/>
    <property type="match status" value="1"/>
</dbReference>
<name>A0A510B7C5_SHIDY</name>
<reference evidence="2" key="1">
    <citation type="submission" date="2017-06" db="EMBL/GenBank/DDBJ databases">
        <authorList>
            <person name="Hansen E.E."/>
            <person name="Lejay-Collin M."/>
            <person name="Carle I."/>
            <person name="Ruckly C."/>
            <person name="Lefevre S."/>
            <person name="Weill F.-X."/>
        </authorList>
    </citation>
    <scope>NUCLEOTIDE SEQUENCE</scope>
    <source>
        <strain evidence="2">93-119</strain>
    </source>
</reference>
<keyword evidence="2" id="KW-0808">Transferase</keyword>
<dbReference type="GO" id="GO:0016740">
    <property type="term" value="F:transferase activity"/>
    <property type="evidence" value="ECO:0007669"/>
    <property type="project" value="UniProtKB-KW"/>
</dbReference>
<dbReference type="InterPro" id="IPR001173">
    <property type="entry name" value="Glyco_trans_2-like"/>
</dbReference>
<sequence>MIYISVCIPTKNRLDYLTKTVESIINDNVDVHAYKIVIADNSDDDLTEKYARELMDSGYNIKYYKNPQTGFYNSIQALQLGDGAFLKLHNDYTSFNKGGFKKLFDHVVKNYDSRNMLFFTNGALGAVSTKYECTSFDKFVFNASYLITWSSSFSIWKDDFIELETKPDDLNEMFPHTSLILQSNNKIFSIVDESIFKNISVSRKGGYNIFYNFCVLFLDMLDIEKKKGLLSEKTIKKVKRDMYYKFVMVWYYRTIQNNKRRYTFDNENAYENIKKAYGFIGFSGVFLVAKAKYFFDKIFGFFVKS</sequence>
<dbReference type="InterPro" id="IPR029044">
    <property type="entry name" value="Nucleotide-diphossugar_trans"/>
</dbReference>
<protein>
    <submittedName>
        <fullName evidence="2">Glycosyltransferase family 2</fullName>
    </submittedName>
</protein>
<dbReference type="PANTHER" id="PTHR43685:SF2">
    <property type="entry name" value="GLYCOSYLTRANSFERASE 2-LIKE DOMAIN-CONTAINING PROTEIN"/>
    <property type="match status" value="1"/>
</dbReference>
<dbReference type="AlphaFoldDB" id="A0A510B7C5"/>